<proteinExistence type="predicted"/>
<dbReference type="Proteomes" id="UP000287188">
    <property type="component" value="Unassembled WGS sequence"/>
</dbReference>
<evidence type="ECO:0000256" key="4">
    <source>
        <dbReference type="ARBA" id="ARBA00023136"/>
    </source>
</evidence>
<gene>
    <name evidence="6" type="ORF">KDK_46180</name>
</gene>
<feature type="transmembrane region" description="Helical" evidence="5">
    <location>
        <begin position="231"/>
        <end position="252"/>
    </location>
</feature>
<keyword evidence="3 5" id="KW-1133">Transmembrane helix</keyword>
<feature type="transmembrane region" description="Helical" evidence="5">
    <location>
        <begin position="155"/>
        <end position="180"/>
    </location>
</feature>
<accession>A0A402ANP8</accession>
<evidence type="ECO:0000256" key="1">
    <source>
        <dbReference type="ARBA" id="ARBA00004141"/>
    </source>
</evidence>
<evidence type="ECO:0000256" key="2">
    <source>
        <dbReference type="ARBA" id="ARBA00022692"/>
    </source>
</evidence>
<dbReference type="Pfam" id="PF01226">
    <property type="entry name" value="Form_Nir_trans"/>
    <property type="match status" value="1"/>
</dbReference>
<feature type="transmembrane region" description="Helical" evidence="5">
    <location>
        <begin position="72"/>
        <end position="99"/>
    </location>
</feature>
<protein>
    <recommendedName>
        <fullName evidence="8">Transporter</fullName>
    </recommendedName>
</protein>
<sequence>MEDEQQISQTNEQIEIDTVTSEPELVAVSSPVVPSLNTGERKEVVKRSRLSAVVVHETIREEGERELKRSPAALAISGLGAGLSMGFSLVTQGLIHAYLPPNATWSPLLENFGYCVGFLIVVLGRQQLFTENTVTAVLPLLAHFDRRTILSVVRLWAVVLLANLCGALIFAWVIAHTALFAPPIQHAFMQVSLHSLRGDFGLVVLRGIFAGWLIALMVWLLPIAGDNRLHVIILITYVVALGSFAHVVAGSVDMLYLVNRGVISWLPYLGGFLTPTLIGNIIGGVSLVAVLNFAQVASEKLGNGYR</sequence>
<dbReference type="RefSeq" id="WP_126552420.1">
    <property type="nucleotide sequence ID" value="NZ_BIFS01000001.1"/>
</dbReference>
<dbReference type="InterPro" id="IPR000292">
    <property type="entry name" value="For/NO2_transpt"/>
</dbReference>
<feature type="transmembrane region" description="Helical" evidence="5">
    <location>
        <begin position="200"/>
        <end position="224"/>
    </location>
</feature>
<dbReference type="OrthoDB" id="9786493at2"/>
<evidence type="ECO:0008006" key="8">
    <source>
        <dbReference type="Google" id="ProtNLM"/>
    </source>
</evidence>
<name>A0A402ANP8_9CHLR</name>
<dbReference type="PANTHER" id="PTHR30520:SF2">
    <property type="entry name" value="INNER MEMBRANE PROTEIN YFDC"/>
    <property type="match status" value="1"/>
</dbReference>
<dbReference type="InterPro" id="IPR023271">
    <property type="entry name" value="Aquaporin-like"/>
</dbReference>
<feature type="transmembrane region" description="Helical" evidence="5">
    <location>
        <begin position="272"/>
        <end position="294"/>
    </location>
</feature>
<dbReference type="GO" id="GO:0015499">
    <property type="term" value="F:formate transmembrane transporter activity"/>
    <property type="evidence" value="ECO:0007669"/>
    <property type="project" value="TreeGrafter"/>
</dbReference>
<comment type="subcellular location">
    <subcellularLocation>
        <location evidence="1">Membrane</location>
        <topology evidence="1">Multi-pass membrane protein</topology>
    </subcellularLocation>
</comment>
<organism evidence="6 7">
    <name type="scientific">Dictyobacter kobayashii</name>
    <dbReference type="NCBI Taxonomy" id="2014872"/>
    <lineage>
        <taxon>Bacteria</taxon>
        <taxon>Bacillati</taxon>
        <taxon>Chloroflexota</taxon>
        <taxon>Ktedonobacteria</taxon>
        <taxon>Ktedonobacterales</taxon>
        <taxon>Dictyobacteraceae</taxon>
        <taxon>Dictyobacter</taxon>
    </lineage>
</organism>
<keyword evidence="2 5" id="KW-0812">Transmembrane</keyword>
<evidence type="ECO:0000256" key="5">
    <source>
        <dbReference type="SAM" id="Phobius"/>
    </source>
</evidence>
<keyword evidence="4 5" id="KW-0472">Membrane</keyword>
<dbReference type="EMBL" id="BIFS01000001">
    <property type="protein sequence ID" value="GCE20818.1"/>
    <property type="molecule type" value="Genomic_DNA"/>
</dbReference>
<dbReference type="PANTHER" id="PTHR30520">
    <property type="entry name" value="FORMATE TRANSPORTER-RELATED"/>
    <property type="match status" value="1"/>
</dbReference>
<dbReference type="Gene3D" id="1.20.1080.10">
    <property type="entry name" value="Glycerol uptake facilitator protein"/>
    <property type="match status" value="1"/>
</dbReference>
<feature type="transmembrane region" description="Helical" evidence="5">
    <location>
        <begin position="105"/>
        <end position="123"/>
    </location>
</feature>
<reference evidence="7" key="1">
    <citation type="submission" date="2018-12" db="EMBL/GenBank/DDBJ databases">
        <title>Tengunoibacter tsumagoiensis gen. nov., sp. nov., Dictyobacter kobayashii sp. nov., D. alpinus sp. nov., and D. joshuensis sp. nov. and description of Dictyobacteraceae fam. nov. within the order Ktedonobacterales isolated from Tengu-no-mugimeshi.</title>
        <authorList>
            <person name="Wang C.M."/>
            <person name="Zheng Y."/>
            <person name="Sakai Y."/>
            <person name="Toyoda A."/>
            <person name="Minakuchi Y."/>
            <person name="Abe K."/>
            <person name="Yokota A."/>
            <person name="Yabe S."/>
        </authorList>
    </citation>
    <scope>NUCLEOTIDE SEQUENCE [LARGE SCALE GENOMIC DNA]</scope>
    <source>
        <strain evidence="7">Uno11</strain>
    </source>
</reference>
<evidence type="ECO:0000313" key="6">
    <source>
        <dbReference type="EMBL" id="GCE20818.1"/>
    </source>
</evidence>
<dbReference type="GO" id="GO:0005886">
    <property type="term" value="C:plasma membrane"/>
    <property type="evidence" value="ECO:0007669"/>
    <property type="project" value="TreeGrafter"/>
</dbReference>
<comment type="caution">
    <text evidence="6">The sequence shown here is derived from an EMBL/GenBank/DDBJ whole genome shotgun (WGS) entry which is preliminary data.</text>
</comment>
<evidence type="ECO:0000313" key="7">
    <source>
        <dbReference type="Proteomes" id="UP000287188"/>
    </source>
</evidence>
<evidence type="ECO:0000256" key="3">
    <source>
        <dbReference type="ARBA" id="ARBA00022989"/>
    </source>
</evidence>
<dbReference type="AlphaFoldDB" id="A0A402ANP8"/>
<keyword evidence="7" id="KW-1185">Reference proteome</keyword>